<organism evidence="2">
    <name type="scientific">Alsobacter sp. KACC 23698</name>
    <dbReference type="NCBI Taxonomy" id="3149229"/>
    <lineage>
        <taxon>Bacteria</taxon>
        <taxon>Pseudomonadati</taxon>
        <taxon>Pseudomonadota</taxon>
        <taxon>Alphaproteobacteria</taxon>
        <taxon>Hyphomicrobiales</taxon>
        <taxon>Alsobacteraceae</taxon>
        <taxon>Alsobacter</taxon>
    </lineage>
</organism>
<evidence type="ECO:0000313" key="2">
    <source>
        <dbReference type="EMBL" id="XBO37274.1"/>
    </source>
</evidence>
<evidence type="ECO:0000256" key="1">
    <source>
        <dbReference type="SAM" id="MobiDB-lite"/>
    </source>
</evidence>
<gene>
    <name evidence="2" type="ORF">ABEG18_16250</name>
</gene>
<sequence length="127" mass="13479">MDIGLTPRPVASVGTPVRTEPLPPPDAVATDLPPAAAVTASPDAAQVRVDLSRGSQSIQDLEVAVRETIKRNLLLDPETRQVVYKAVDTRSGQTVEQIPDEALLKLRAYVRANAQAGEAKPSAEMTA</sequence>
<dbReference type="SUPFAM" id="SSF160214">
    <property type="entry name" value="FlaG-like"/>
    <property type="match status" value="1"/>
</dbReference>
<evidence type="ECO:0008006" key="3">
    <source>
        <dbReference type="Google" id="ProtNLM"/>
    </source>
</evidence>
<dbReference type="RefSeq" id="WP_406854096.1">
    <property type="nucleotide sequence ID" value="NZ_CP157484.1"/>
</dbReference>
<dbReference type="AlphaFoldDB" id="A0AAU7JAZ1"/>
<reference evidence="2" key="1">
    <citation type="submission" date="2024-05" db="EMBL/GenBank/DDBJ databases">
        <authorList>
            <person name="Kim S."/>
            <person name="Heo J."/>
            <person name="Choi H."/>
            <person name="Choi Y."/>
            <person name="Kwon S.-W."/>
            <person name="Kim Y."/>
        </authorList>
    </citation>
    <scope>NUCLEOTIDE SEQUENCE</scope>
    <source>
        <strain evidence="2">KACC 23698</strain>
    </source>
</reference>
<name>A0AAU7JAZ1_9HYPH</name>
<dbReference type="InterPro" id="IPR035924">
    <property type="entry name" value="FlaG-like_sf"/>
</dbReference>
<protein>
    <recommendedName>
        <fullName evidence="3">Flagellar protein FlaG</fullName>
    </recommendedName>
</protein>
<dbReference type="EMBL" id="CP157484">
    <property type="protein sequence ID" value="XBO37274.1"/>
    <property type="molecule type" value="Genomic_DNA"/>
</dbReference>
<proteinExistence type="predicted"/>
<accession>A0AAU7JAZ1</accession>
<dbReference type="Gene3D" id="3.30.160.170">
    <property type="entry name" value="FlaG-like"/>
    <property type="match status" value="1"/>
</dbReference>
<feature type="region of interest" description="Disordered" evidence="1">
    <location>
        <begin position="1"/>
        <end position="32"/>
    </location>
</feature>